<gene>
    <name evidence="2" type="ORF">SARC_15767</name>
</gene>
<dbReference type="InterPro" id="IPR036291">
    <property type="entry name" value="NAD(P)-bd_dom_sf"/>
</dbReference>
<evidence type="ECO:0000313" key="3">
    <source>
        <dbReference type="Proteomes" id="UP000054560"/>
    </source>
</evidence>
<dbReference type="AlphaFoldDB" id="A0A0L0F4S0"/>
<dbReference type="STRING" id="667725.A0A0L0F4S0"/>
<dbReference type="OrthoDB" id="417891at2759"/>
<proteinExistence type="predicted"/>
<dbReference type="RefSeq" id="XP_014145594.1">
    <property type="nucleotide sequence ID" value="XM_014290119.1"/>
</dbReference>
<dbReference type="InterPro" id="IPR045000">
    <property type="entry name" value="TR"/>
</dbReference>
<dbReference type="GO" id="GO:0016491">
    <property type="term" value="F:oxidoreductase activity"/>
    <property type="evidence" value="ECO:0007669"/>
    <property type="project" value="UniProtKB-KW"/>
</dbReference>
<protein>
    <recommendedName>
        <fullName evidence="4">SDR family oxidoreductase</fullName>
    </recommendedName>
</protein>
<dbReference type="GeneID" id="25916271"/>
<dbReference type="SUPFAM" id="SSF51735">
    <property type="entry name" value="NAD(P)-binding Rossmann-fold domains"/>
    <property type="match status" value="1"/>
</dbReference>
<organism evidence="2 3">
    <name type="scientific">Sphaeroforma arctica JP610</name>
    <dbReference type="NCBI Taxonomy" id="667725"/>
    <lineage>
        <taxon>Eukaryota</taxon>
        <taxon>Ichthyosporea</taxon>
        <taxon>Ichthyophonida</taxon>
        <taxon>Sphaeroforma</taxon>
    </lineage>
</organism>
<evidence type="ECO:0000256" key="1">
    <source>
        <dbReference type="ARBA" id="ARBA00023002"/>
    </source>
</evidence>
<feature type="non-terminal residue" evidence="2">
    <location>
        <position position="1"/>
    </location>
</feature>
<dbReference type="Proteomes" id="UP000054560">
    <property type="component" value="Unassembled WGS sequence"/>
</dbReference>
<name>A0A0L0F4S0_9EUKA</name>
<dbReference type="PANTHER" id="PTHR42898">
    <property type="entry name" value="TROPINONE REDUCTASE"/>
    <property type="match status" value="1"/>
</dbReference>
<dbReference type="Pfam" id="PF13561">
    <property type="entry name" value="adh_short_C2"/>
    <property type="match status" value="1"/>
</dbReference>
<dbReference type="PANTHER" id="PTHR42898:SF6">
    <property type="entry name" value="NADP-DEPENDENT MANNITOL DEHYDROGENASE"/>
    <property type="match status" value="1"/>
</dbReference>
<sequence length="63" mass="6718">QVMQNEDYLAAILDRTPIGRIAEPDEVSGMVAFLCMEGPAGYITGQVISTDGGMTAYGFAYNP</sequence>
<dbReference type="InterPro" id="IPR002347">
    <property type="entry name" value="SDR_fam"/>
</dbReference>
<accession>A0A0L0F4S0</accession>
<evidence type="ECO:0000313" key="2">
    <source>
        <dbReference type="EMBL" id="KNC71692.1"/>
    </source>
</evidence>
<keyword evidence="1" id="KW-0560">Oxidoreductase</keyword>
<evidence type="ECO:0008006" key="4">
    <source>
        <dbReference type="Google" id="ProtNLM"/>
    </source>
</evidence>
<keyword evidence="3" id="KW-1185">Reference proteome</keyword>
<dbReference type="eggNOG" id="KOG0725">
    <property type="taxonomic scope" value="Eukaryota"/>
</dbReference>
<dbReference type="Gene3D" id="3.40.50.720">
    <property type="entry name" value="NAD(P)-binding Rossmann-like Domain"/>
    <property type="match status" value="1"/>
</dbReference>
<reference evidence="2 3" key="1">
    <citation type="submission" date="2011-02" db="EMBL/GenBank/DDBJ databases">
        <title>The Genome Sequence of Sphaeroforma arctica JP610.</title>
        <authorList>
            <consortium name="The Broad Institute Genome Sequencing Platform"/>
            <person name="Russ C."/>
            <person name="Cuomo C."/>
            <person name="Young S.K."/>
            <person name="Zeng Q."/>
            <person name="Gargeya S."/>
            <person name="Alvarado L."/>
            <person name="Berlin A."/>
            <person name="Chapman S.B."/>
            <person name="Chen Z."/>
            <person name="Freedman E."/>
            <person name="Gellesch M."/>
            <person name="Goldberg J."/>
            <person name="Griggs A."/>
            <person name="Gujja S."/>
            <person name="Heilman E."/>
            <person name="Heiman D."/>
            <person name="Howarth C."/>
            <person name="Mehta T."/>
            <person name="Neiman D."/>
            <person name="Pearson M."/>
            <person name="Roberts A."/>
            <person name="Saif S."/>
            <person name="Shea T."/>
            <person name="Shenoy N."/>
            <person name="Sisk P."/>
            <person name="Stolte C."/>
            <person name="Sykes S."/>
            <person name="White J."/>
            <person name="Yandava C."/>
            <person name="Burger G."/>
            <person name="Gray M.W."/>
            <person name="Holland P.W.H."/>
            <person name="King N."/>
            <person name="Lang F.B.F."/>
            <person name="Roger A.J."/>
            <person name="Ruiz-Trillo I."/>
            <person name="Haas B."/>
            <person name="Nusbaum C."/>
            <person name="Birren B."/>
        </authorList>
    </citation>
    <scope>NUCLEOTIDE SEQUENCE [LARGE SCALE GENOMIC DNA]</scope>
    <source>
        <strain evidence="2 3">JP610</strain>
    </source>
</reference>
<dbReference type="EMBL" id="KQ248285">
    <property type="protein sequence ID" value="KNC71692.1"/>
    <property type="molecule type" value="Genomic_DNA"/>
</dbReference>